<evidence type="ECO:0000256" key="3">
    <source>
        <dbReference type="ARBA" id="ARBA00022692"/>
    </source>
</evidence>
<dbReference type="Gene3D" id="1.20.1720.10">
    <property type="entry name" value="Multidrug resistance protein D"/>
    <property type="match status" value="1"/>
</dbReference>
<evidence type="ECO:0000256" key="5">
    <source>
        <dbReference type="ARBA" id="ARBA00023136"/>
    </source>
</evidence>
<keyword evidence="5 8" id="KW-0472">Membrane</keyword>
<gene>
    <name evidence="9" type="primary">FUS6-7</name>
    <name evidence="9" type="ORF">CGGC5_v017372</name>
</gene>
<evidence type="ECO:0000313" key="9">
    <source>
        <dbReference type="EMBL" id="KAF4473710.1"/>
    </source>
</evidence>
<keyword evidence="2" id="KW-0813">Transport</keyword>
<keyword evidence="4 8" id="KW-1133">Transmembrane helix</keyword>
<dbReference type="OrthoDB" id="10021397at2759"/>
<feature type="transmembrane region" description="Helical" evidence="8">
    <location>
        <begin position="510"/>
        <end position="527"/>
    </location>
</feature>
<comment type="subcellular location">
    <subcellularLocation>
        <location evidence="1">Membrane</location>
        <topology evidence="1">Multi-pass membrane protein</topology>
    </subcellularLocation>
</comment>
<reference evidence="9 10" key="1">
    <citation type="submission" date="2012-08" db="EMBL/GenBank/DDBJ databases">
        <authorList>
            <person name="Gan P.H.P."/>
            <person name="Ikeda K."/>
            <person name="Irieda H."/>
            <person name="Narusaka M."/>
            <person name="O'Connell R.J."/>
            <person name="Narusaka Y."/>
            <person name="Takano Y."/>
            <person name="Kubo Y."/>
            <person name="Shirasu K."/>
        </authorList>
    </citation>
    <scope>NUCLEOTIDE SEQUENCE [LARGE SCALE GENOMIC DNA]</scope>
    <source>
        <strain evidence="9 10">Nara gc5</strain>
    </source>
</reference>
<dbReference type="GeneID" id="43611786"/>
<dbReference type="PANTHER" id="PTHR23501">
    <property type="entry name" value="MAJOR FACILITATOR SUPERFAMILY"/>
    <property type="match status" value="1"/>
</dbReference>
<comment type="caution">
    <text evidence="9">The sequence shown here is derived from an EMBL/GenBank/DDBJ whole genome shotgun (WGS) entry which is preliminary data.</text>
</comment>
<evidence type="ECO:0000256" key="2">
    <source>
        <dbReference type="ARBA" id="ARBA00022448"/>
    </source>
</evidence>
<feature type="compositionally biased region" description="Low complexity" evidence="7">
    <location>
        <begin position="1"/>
        <end position="15"/>
    </location>
</feature>
<feature type="compositionally biased region" description="Basic and acidic residues" evidence="7">
    <location>
        <begin position="542"/>
        <end position="553"/>
    </location>
</feature>
<organism evidence="9 10">
    <name type="scientific">Colletotrichum fructicola (strain Nara gc5)</name>
    <name type="common">Anthracnose fungus</name>
    <name type="synonym">Colletotrichum gloeosporioides (strain Nara gc5)</name>
    <dbReference type="NCBI Taxonomy" id="1213859"/>
    <lineage>
        <taxon>Eukaryota</taxon>
        <taxon>Fungi</taxon>
        <taxon>Dikarya</taxon>
        <taxon>Ascomycota</taxon>
        <taxon>Pezizomycotina</taxon>
        <taxon>Sordariomycetes</taxon>
        <taxon>Hypocreomycetidae</taxon>
        <taxon>Glomerellales</taxon>
        <taxon>Glomerellaceae</taxon>
        <taxon>Colletotrichum</taxon>
        <taxon>Colletotrichum gloeosporioides species complex</taxon>
    </lineage>
</organism>
<evidence type="ECO:0000313" key="10">
    <source>
        <dbReference type="Proteomes" id="UP000011096"/>
    </source>
</evidence>
<feature type="transmembrane region" description="Helical" evidence="8">
    <location>
        <begin position="400"/>
        <end position="424"/>
    </location>
</feature>
<dbReference type="GO" id="GO:0022857">
    <property type="term" value="F:transmembrane transporter activity"/>
    <property type="evidence" value="ECO:0007669"/>
    <property type="project" value="InterPro"/>
</dbReference>
<dbReference type="CDD" id="cd17502">
    <property type="entry name" value="MFS_Azr1_MDR_like"/>
    <property type="match status" value="1"/>
</dbReference>
<feature type="transmembrane region" description="Helical" evidence="8">
    <location>
        <begin position="340"/>
        <end position="360"/>
    </location>
</feature>
<proteinExistence type="predicted"/>
<name>A0A7J6IDA5_COLFN</name>
<dbReference type="InterPro" id="IPR036259">
    <property type="entry name" value="MFS_trans_sf"/>
</dbReference>
<evidence type="ECO:0000256" key="1">
    <source>
        <dbReference type="ARBA" id="ARBA00004141"/>
    </source>
</evidence>
<dbReference type="PANTHER" id="PTHR23501:SF187">
    <property type="entry name" value="MAJOR FACILITATOR SUPERFAMILY (MFS) PROFILE DOMAIN-CONTAINING PROTEIN"/>
    <property type="match status" value="1"/>
</dbReference>
<dbReference type="Pfam" id="PF07690">
    <property type="entry name" value="MFS_1"/>
    <property type="match status" value="1"/>
</dbReference>
<feature type="transmembrane region" description="Helical" evidence="8">
    <location>
        <begin position="165"/>
        <end position="183"/>
    </location>
</feature>
<reference evidence="9 10" key="2">
    <citation type="submission" date="2020-04" db="EMBL/GenBank/DDBJ databases">
        <title>Genome sequencing and assembly of multiple isolates from the Colletotrichum gloeosporioides species complex.</title>
        <authorList>
            <person name="Gan P."/>
            <person name="Shirasu K."/>
        </authorList>
    </citation>
    <scope>NUCLEOTIDE SEQUENCE [LARGE SCALE GENOMIC DNA]</scope>
    <source>
        <strain evidence="9 10">Nara gc5</strain>
    </source>
</reference>
<feature type="compositionally biased region" description="Basic and acidic residues" evidence="7">
    <location>
        <begin position="562"/>
        <end position="596"/>
    </location>
</feature>
<feature type="region of interest" description="Disordered" evidence="7">
    <location>
        <begin position="1"/>
        <end position="27"/>
    </location>
</feature>
<accession>A0A7J6IDA5</accession>
<evidence type="ECO:0000256" key="8">
    <source>
        <dbReference type="SAM" id="Phobius"/>
    </source>
</evidence>
<evidence type="ECO:0000256" key="6">
    <source>
        <dbReference type="ARBA" id="ARBA00023180"/>
    </source>
</evidence>
<dbReference type="SUPFAM" id="SSF103473">
    <property type="entry name" value="MFS general substrate transporter"/>
    <property type="match status" value="1"/>
</dbReference>
<feature type="transmembrane region" description="Helical" evidence="8">
    <location>
        <begin position="436"/>
        <end position="454"/>
    </location>
</feature>
<protein>
    <submittedName>
        <fullName evidence="9">Efflux pump FUS6</fullName>
    </submittedName>
</protein>
<feature type="transmembrane region" description="Helical" evidence="8">
    <location>
        <begin position="236"/>
        <end position="256"/>
    </location>
</feature>
<dbReference type="InParanoid" id="A0A7J6IDA5"/>
<feature type="transmembrane region" description="Helical" evidence="8">
    <location>
        <begin position="303"/>
        <end position="328"/>
    </location>
</feature>
<dbReference type="AlphaFoldDB" id="A0A7J6IDA5"/>
<feature type="transmembrane region" description="Helical" evidence="8">
    <location>
        <begin position="39"/>
        <end position="64"/>
    </location>
</feature>
<sequence length="596" mass="64577">MSTSVSSPSADDAASGQTPSEHAVPAKSATPALRKDFRFWAILVAMGFAGLLTALEATITSTALPTIIADLQGGDLFIWAANGYFLGMTALQPLFGQLANVFGRRWPTILSTAGFLLGSGICGGATNMATLIAGRTIQGVGAGGINVLIEIVICDLIPLRERGTYFALLFGMVAIGTALGPFFGGLIVDHASWRWVFYLNLPIGGVALVILLFHLRVNYNRELTLATRITSIDWTGTFIFVGAIAAILIPLSWAGIMYSWSSYQILVPLLIGLAGLVGFMFFEASRFAPQPTVPLRLFSNRTSASVFVLTFLHSVVTMWVLYFLPVYFQGVLGSSPSYAGVQLLPTILMLIPSAILGGGLMSKIGRYLPIHYAGYALMIIGFGLLTLLNKNSGTGKWVGFQMIESFGSGLIIPTLLPAVMAPLAESDAAVAAATWAFLRSFGLTWGTAIPGAIFNNRFDQLARNIEDPMVRAAVSGGRAYEHATAKFVETLSSTTRSQFEWALNESLRRTWQVGIGFAMLGFLFVFFEKEVPMRKELDTEFGIENREKDTKDPEEGEVPSSQEERKYAGEEERNNAGVEEKRNTEEETKTKAATES</sequence>
<evidence type="ECO:0000256" key="4">
    <source>
        <dbReference type="ARBA" id="ARBA00022989"/>
    </source>
</evidence>
<dbReference type="Gene3D" id="1.20.1250.20">
    <property type="entry name" value="MFS general substrate transporter like domains"/>
    <property type="match status" value="1"/>
</dbReference>
<feature type="transmembrane region" description="Helical" evidence="8">
    <location>
        <begin position="139"/>
        <end position="158"/>
    </location>
</feature>
<feature type="transmembrane region" description="Helical" evidence="8">
    <location>
        <begin position="108"/>
        <end position="133"/>
    </location>
</feature>
<feature type="transmembrane region" description="Helical" evidence="8">
    <location>
        <begin position="262"/>
        <end position="282"/>
    </location>
</feature>
<dbReference type="PRINTS" id="PR01036">
    <property type="entry name" value="TCRTETB"/>
</dbReference>
<keyword evidence="3 8" id="KW-0812">Transmembrane</keyword>
<dbReference type="RefSeq" id="XP_031875991.1">
    <property type="nucleotide sequence ID" value="XM_032027662.1"/>
</dbReference>
<evidence type="ECO:0000256" key="7">
    <source>
        <dbReference type="SAM" id="MobiDB-lite"/>
    </source>
</evidence>
<dbReference type="EMBL" id="ANPB02000012">
    <property type="protein sequence ID" value="KAF4473710.1"/>
    <property type="molecule type" value="Genomic_DNA"/>
</dbReference>
<dbReference type="InterPro" id="IPR011701">
    <property type="entry name" value="MFS"/>
</dbReference>
<dbReference type="GO" id="GO:0005886">
    <property type="term" value="C:plasma membrane"/>
    <property type="evidence" value="ECO:0007669"/>
    <property type="project" value="TreeGrafter"/>
</dbReference>
<feature type="transmembrane region" description="Helical" evidence="8">
    <location>
        <begin position="372"/>
        <end position="388"/>
    </location>
</feature>
<feature type="transmembrane region" description="Helical" evidence="8">
    <location>
        <begin position="195"/>
        <end position="215"/>
    </location>
</feature>
<keyword evidence="10" id="KW-1185">Reference proteome</keyword>
<keyword evidence="6" id="KW-0325">Glycoprotein</keyword>
<feature type="region of interest" description="Disordered" evidence="7">
    <location>
        <begin position="542"/>
        <end position="596"/>
    </location>
</feature>
<feature type="transmembrane region" description="Helical" evidence="8">
    <location>
        <begin position="76"/>
        <end position="96"/>
    </location>
</feature>
<dbReference type="Proteomes" id="UP000011096">
    <property type="component" value="Unassembled WGS sequence"/>
</dbReference>